<evidence type="ECO:0000256" key="2">
    <source>
        <dbReference type="SAM" id="MobiDB-lite"/>
    </source>
</evidence>
<feature type="compositionally biased region" description="Polar residues" evidence="2">
    <location>
        <begin position="224"/>
        <end position="234"/>
    </location>
</feature>
<dbReference type="AlphaFoldDB" id="X6LSD2"/>
<feature type="compositionally biased region" description="Polar residues" evidence="2">
    <location>
        <begin position="340"/>
        <end position="354"/>
    </location>
</feature>
<name>X6LSD2_RETFI</name>
<gene>
    <name evidence="3" type="ORF">RFI_33106</name>
</gene>
<protein>
    <submittedName>
        <fullName evidence="3">Uncharacterized protein</fullName>
    </submittedName>
</protein>
<evidence type="ECO:0000313" key="4">
    <source>
        <dbReference type="Proteomes" id="UP000023152"/>
    </source>
</evidence>
<feature type="region of interest" description="Disordered" evidence="2">
    <location>
        <begin position="204"/>
        <end position="275"/>
    </location>
</feature>
<feature type="compositionally biased region" description="Acidic residues" evidence="2">
    <location>
        <begin position="437"/>
        <end position="452"/>
    </location>
</feature>
<feature type="compositionally biased region" description="Low complexity" evidence="2">
    <location>
        <begin position="355"/>
        <end position="364"/>
    </location>
</feature>
<feature type="compositionally biased region" description="Polar residues" evidence="2">
    <location>
        <begin position="504"/>
        <end position="541"/>
    </location>
</feature>
<feature type="compositionally biased region" description="Low complexity" evidence="2">
    <location>
        <begin position="235"/>
        <end position="250"/>
    </location>
</feature>
<feature type="region of interest" description="Disordered" evidence="2">
    <location>
        <begin position="337"/>
        <end position="368"/>
    </location>
</feature>
<dbReference type="EMBL" id="ASPP01029563">
    <property type="protein sequence ID" value="ETO04291.1"/>
    <property type="molecule type" value="Genomic_DNA"/>
</dbReference>
<sequence length="605" mass="68956">MFVCLSVWGNVRGGGGKKKKKENEEEAQKIQDLLGEQTMINKINTSNNHIKDLNDQMFQQTIAHQKQLQELKTTYEKEILQLKENQDEAHQKEINEMVSTLANVRNQLDEQMKILAKQIQINRSGYEVELLNRLGTIQELTNDLQHAKNSVIRLFRVNEALTQRHDQNNLDQKAWNRRKYEEYQDLCSSLVSTRSTVDLDLDDEKTNITDNDDDDDDDDDDSATNKNRSNSKYFTYNNNNDTHNSNYNHNSNKHRTSALPNDELTQTSSQPTLPRDVIIQAPIKHRSSSKKKDSTSASLLVTNIAFPNDLDSSTKGSAQSAVRTTTDISVSEYMPERGKNTINRPSFIRTDTTMGSSAFAGGSSKSRRRLDRLHLRDVNLVGQVESARTKSADPPVSTPKKTPSKEYDSGNDDFGQKKEKKASKQYAETRRHYDISSVEETELREEEEEEEEGGRNMNAYKSESSIKKSNYHTTTHSELQNHTSNRHNAQQHTRALPADDAIVNTGTENNSHAHSSTKNYGNTSSKSSALTKYHQLKQSNKIADGTEQDNPNNYYYNSNNPQHKTHQQYHLQDFSVDDRYTTPNSARIKDKFQRLFLGKNAVEGN</sequence>
<comment type="caution">
    <text evidence="3">The sequence shown here is derived from an EMBL/GenBank/DDBJ whole genome shotgun (WGS) entry which is preliminary data.</text>
</comment>
<feature type="compositionally biased region" description="Polar residues" evidence="2">
    <location>
        <begin position="459"/>
        <end position="493"/>
    </location>
</feature>
<feature type="compositionally biased region" description="Polar residues" evidence="2">
    <location>
        <begin position="263"/>
        <end position="272"/>
    </location>
</feature>
<evidence type="ECO:0000313" key="3">
    <source>
        <dbReference type="EMBL" id="ETO04291.1"/>
    </source>
</evidence>
<accession>X6LSD2</accession>
<keyword evidence="1" id="KW-0175">Coiled coil</keyword>
<dbReference type="Proteomes" id="UP000023152">
    <property type="component" value="Unassembled WGS sequence"/>
</dbReference>
<feature type="region of interest" description="Disordered" evidence="2">
    <location>
        <begin position="381"/>
        <end position="565"/>
    </location>
</feature>
<feature type="compositionally biased region" description="Low complexity" evidence="2">
    <location>
        <begin position="550"/>
        <end position="561"/>
    </location>
</feature>
<keyword evidence="4" id="KW-1185">Reference proteome</keyword>
<evidence type="ECO:0000256" key="1">
    <source>
        <dbReference type="SAM" id="Coils"/>
    </source>
</evidence>
<feature type="compositionally biased region" description="Acidic residues" evidence="2">
    <location>
        <begin position="210"/>
        <end position="222"/>
    </location>
</feature>
<reference evidence="3 4" key="1">
    <citation type="journal article" date="2013" name="Curr. Biol.">
        <title>The Genome of the Foraminiferan Reticulomyxa filosa.</title>
        <authorList>
            <person name="Glockner G."/>
            <person name="Hulsmann N."/>
            <person name="Schleicher M."/>
            <person name="Noegel A.A."/>
            <person name="Eichinger L."/>
            <person name="Gallinger C."/>
            <person name="Pawlowski J."/>
            <person name="Sierra R."/>
            <person name="Euteneuer U."/>
            <person name="Pillet L."/>
            <person name="Moustafa A."/>
            <person name="Platzer M."/>
            <person name="Groth M."/>
            <person name="Szafranski K."/>
            <person name="Schliwa M."/>
        </authorList>
    </citation>
    <scope>NUCLEOTIDE SEQUENCE [LARGE SCALE GENOMIC DNA]</scope>
</reference>
<proteinExistence type="predicted"/>
<feature type="coiled-coil region" evidence="1">
    <location>
        <begin position="65"/>
        <end position="92"/>
    </location>
</feature>
<organism evidence="3 4">
    <name type="scientific">Reticulomyxa filosa</name>
    <dbReference type="NCBI Taxonomy" id="46433"/>
    <lineage>
        <taxon>Eukaryota</taxon>
        <taxon>Sar</taxon>
        <taxon>Rhizaria</taxon>
        <taxon>Retaria</taxon>
        <taxon>Foraminifera</taxon>
        <taxon>Monothalamids</taxon>
        <taxon>Reticulomyxidae</taxon>
        <taxon>Reticulomyxa</taxon>
    </lineage>
</organism>